<organism evidence="1 2">
    <name type="scientific">Thiocapsa imhoffii</name>
    <dbReference type="NCBI Taxonomy" id="382777"/>
    <lineage>
        <taxon>Bacteria</taxon>
        <taxon>Pseudomonadati</taxon>
        <taxon>Pseudomonadota</taxon>
        <taxon>Gammaproteobacteria</taxon>
        <taxon>Chromatiales</taxon>
        <taxon>Chromatiaceae</taxon>
        <taxon>Thiocapsa</taxon>
    </lineage>
</organism>
<dbReference type="EMBL" id="NRSD01000010">
    <property type="protein sequence ID" value="MBK1645212.1"/>
    <property type="molecule type" value="Genomic_DNA"/>
</dbReference>
<accession>A0A9X1B8W0</accession>
<gene>
    <name evidence="1" type="ORF">CKO25_11280</name>
</gene>
<proteinExistence type="predicted"/>
<name>A0A9X1B8W0_9GAMM</name>
<evidence type="ECO:0000313" key="2">
    <source>
        <dbReference type="Proteomes" id="UP001138802"/>
    </source>
</evidence>
<reference evidence="1 2" key="1">
    <citation type="journal article" date="2020" name="Microorganisms">
        <title>Osmotic Adaptation and Compatible Solute Biosynthesis of Phototrophic Bacteria as Revealed from Genome Analyses.</title>
        <authorList>
            <person name="Imhoff J.F."/>
            <person name="Rahn T."/>
            <person name="Kunzel S."/>
            <person name="Keller A."/>
            <person name="Neulinger S.C."/>
        </authorList>
    </citation>
    <scope>NUCLEOTIDE SEQUENCE [LARGE SCALE GENOMIC DNA]</scope>
    <source>
        <strain evidence="1 2">DSM 21303</strain>
    </source>
</reference>
<dbReference type="AlphaFoldDB" id="A0A9X1B8W0"/>
<dbReference type="Proteomes" id="UP001138802">
    <property type="component" value="Unassembled WGS sequence"/>
</dbReference>
<protein>
    <submittedName>
        <fullName evidence="1">Uncharacterized protein</fullName>
    </submittedName>
</protein>
<evidence type="ECO:0000313" key="1">
    <source>
        <dbReference type="EMBL" id="MBK1645212.1"/>
    </source>
</evidence>
<keyword evidence="2" id="KW-1185">Reference proteome</keyword>
<sequence>MARNSYDHHAMAILQHHRIDPDGSGRMDTAFECDGARVASVDAYVAEMERQGFAVILKADWTIDYYAALGACTSALTISIGTTPGRSAALLRSNRPLLGAPVPLRTLTQTVPAWLAEGDAE</sequence>
<comment type="caution">
    <text evidence="1">The sequence shown here is derived from an EMBL/GenBank/DDBJ whole genome shotgun (WGS) entry which is preliminary data.</text>
</comment>